<name>A0A520KZ36_9EURY</name>
<dbReference type="GO" id="GO:0042256">
    <property type="term" value="P:cytosolic ribosome assembly"/>
    <property type="evidence" value="ECO:0007669"/>
    <property type="project" value="InterPro"/>
</dbReference>
<evidence type="ECO:0000313" key="5">
    <source>
        <dbReference type="EMBL" id="RZN73907.1"/>
    </source>
</evidence>
<evidence type="ECO:0000313" key="6">
    <source>
        <dbReference type="Proteomes" id="UP000320766"/>
    </source>
</evidence>
<dbReference type="InterPro" id="IPR002140">
    <property type="entry name" value="Sdo1/SBDS"/>
</dbReference>
<evidence type="ECO:0000259" key="3">
    <source>
        <dbReference type="Pfam" id="PF09377"/>
    </source>
</evidence>
<dbReference type="InterPro" id="IPR039100">
    <property type="entry name" value="Sdo1/SBDS-like"/>
</dbReference>
<dbReference type="Pfam" id="PF20268">
    <property type="entry name" value="SBDS_C"/>
    <property type="match status" value="1"/>
</dbReference>
<protein>
    <submittedName>
        <fullName evidence="5">Ribosome assembly factor SBDS</fullName>
    </submittedName>
</protein>
<feature type="domain" description="Ribosome maturation protein SDO1/SBDS N-terminal" evidence="2">
    <location>
        <begin position="7"/>
        <end position="95"/>
    </location>
</feature>
<comment type="similarity">
    <text evidence="1">Belongs to the SDO1/SBDS family.</text>
</comment>
<dbReference type="NCBIfam" id="TIGR00291">
    <property type="entry name" value="RNA_SBDS"/>
    <property type="match status" value="1"/>
</dbReference>
<dbReference type="AlphaFoldDB" id="A0A520KZ36"/>
<dbReference type="InterPro" id="IPR018978">
    <property type="entry name" value="SDO1/SBDS_central"/>
</dbReference>
<dbReference type="SUPFAM" id="SSF109728">
    <property type="entry name" value="Hypothetical protein AF0491, middle domain"/>
    <property type="match status" value="1"/>
</dbReference>
<proteinExistence type="inferred from homology"/>
<dbReference type="Proteomes" id="UP000320766">
    <property type="component" value="Unassembled WGS sequence"/>
</dbReference>
<dbReference type="SUPFAM" id="SSF54980">
    <property type="entry name" value="EF-G C-terminal domain-like"/>
    <property type="match status" value="1"/>
</dbReference>
<dbReference type="InterPro" id="IPR036786">
    <property type="entry name" value="Ribosome_mat_SBDS_N_sf"/>
</dbReference>
<dbReference type="Gene3D" id="3.30.1250.10">
    <property type="entry name" value="Ribosome maturation protein SBDS, N-terminal domain"/>
    <property type="match status" value="1"/>
</dbReference>
<dbReference type="EMBL" id="RXIL01000001">
    <property type="protein sequence ID" value="RZN73907.1"/>
    <property type="molecule type" value="Genomic_DNA"/>
</dbReference>
<dbReference type="SUPFAM" id="SSF89895">
    <property type="entry name" value="FYSH domain"/>
    <property type="match status" value="1"/>
</dbReference>
<reference evidence="5 6" key="1">
    <citation type="journal article" date="2019" name="Nat. Microbiol.">
        <title>Wide diversity of methane and short-chain alkane metabolisms in uncultured archaea.</title>
        <authorList>
            <person name="Borrel G."/>
            <person name="Adam P.S."/>
            <person name="McKay L.J."/>
            <person name="Chen L.X."/>
            <person name="Sierra-Garcia I.N."/>
            <person name="Sieber C.M."/>
            <person name="Letourneur Q."/>
            <person name="Ghozlane A."/>
            <person name="Andersen G.L."/>
            <person name="Li W.J."/>
            <person name="Hallam S.J."/>
            <person name="Muyzer G."/>
            <person name="de Oliveira V.M."/>
            <person name="Inskeep W.P."/>
            <person name="Banfield J.F."/>
            <person name="Gribaldo S."/>
        </authorList>
    </citation>
    <scope>NUCLEOTIDE SEQUENCE [LARGE SCALE GENOMIC DNA]</scope>
    <source>
        <strain evidence="5">NM1b</strain>
    </source>
</reference>
<evidence type="ECO:0000259" key="2">
    <source>
        <dbReference type="Pfam" id="PF01172"/>
    </source>
</evidence>
<feature type="domain" description="Ribosome maturation protein SDO1/SBDS central" evidence="3">
    <location>
        <begin position="103"/>
        <end position="164"/>
    </location>
</feature>
<dbReference type="PANTHER" id="PTHR10927:SF4">
    <property type="entry name" value="RIBOSOME MATURATION PROTEIN SDO1 HOMOLOG"/>
    <property type="match status" value="1"/>
</dbReference>
<dbReference type="Pfam" id="PF09377">
    <property type="entry name" value="SBDS_domain_II"/>
    <property type="match status" value="1"/>
</dbReference>
<evidence type="ECO:0000256" key="1">
    <source>
        <dbReference type="ARBA" id="ARBA00007433"/>
    </source>
</evidence>
<dbReference type="Gene3D" id="1.10.10.900">
    <property type="entry name" value="SBDS protein C-terminal domain, subdomain 1"/>
    <property type="match status" value="1"/>
</dbReference>
<feature type="domain" description="Ribosome maturation protein SDO1/SBDS C-terminal" evidence="4">
    <location>
        <begin position="166"/>
        <end position="233"/>
    </location>
</feature>
<dbReference type="InterPro" id="IPR046928">
    <property type="entry name" value="SDO1/SBDS_C"/>
</dbReference>
<dbReference type="InterPro" id="IPR019783">
    <property type="entry name" value="SDO1/SBDS_N"/>
</dbReference>
<gene>
    <name evidence="5" type="ORF">EF807_00095</name>
</gene>
<dbReference type="Gene3D" id="3.30.70.240">
    <property type="match status" value="1"/>
</dbReference>
<dbReference type="InterPro" id="IPR035647">
    <property type="entry name" value="EFG_III/V"/>
</dbReference>
<dbReference type="PANTHER" id="PTHR10927">
    <property type="entry name" value="RIBOSOME MATURATION PROTEIN SBDS"/>
    <property type="match status" value="1"/>
</dbReference>
<sequence length="237" mass="26906">MVTLDDAVIVRYKSHGKKFEIYADPDLSLSLRNGEVEDLDLDKLLAVEEIFEDAQTGKKVSENSLKEIFGTEDVYAVAKEIIHKGEVNLTTKQRKEMREKKRRQVVSLIARDAINPQTKTPHPPSRIERAMEEAKINIDPMKSTDLLVKEAVKAIRPIIPIKFENIRVAIRIPAEYAGKSYGEINNFGKILKEEWRNDGSWVAVVETSAALQSDFYGLVNKLSNGEAETKLLKRLER</sequence>
<dbReference type="InterPro" id="IPR037188">
    <property type="entry name" value="Sdo1/SBDS_central_sf"/>
</dbReference>
<organism evidence="5 6">
    <name type="scientific">Candidatus Methanolliviera hydrocarbonicum</name>
    <dbReference type="NCBI Taxonomy" id="2491085"/>
    <lineage>
        <taxon>Archaea</taxon>
        <taxon>Methanobacteriati</taxon>
        <taxon>Methanobacteriota</taxon>
        <taxon>Candidatus Methanoliparia</taxon>
        <taxon>Candidatus Methanoliparales</taxon>
        <taxon>Candidatus Methanollivieraceae</taxon>
        <taxon>Candidatus Methanolliviera</taxon>
    </lineage>
</organism>
<accession>A0A520KZ36</accession>
<dbReference type="Pfam" id="PF01172">
    <property type="entry name" value="SBDS_N"/>
    <property type="match status" value="1"/>
</dbReference>
<evidence type="ECO:0000259" key="4">
    <source>
        <dbReference type="Pfam" id="PF20268"/>
    </source>
</evidence>
<comment type="caution">
    <text evidence="5">The sequence shown here is derived from an EMBL/GenBank/DDBJ whole genome shotgun (WGS) entry which is preliminary data.</text>
</comment>